<dbReference type="KEGG" id="grc:GI584_20940"/>
<keyword evidence="2" id="KW-1185">Reference proteome</keyword>
<sequence>METQWEHRDRLKSQEEYEMEAPSSKPFARFQDDIGRTHLLGINELIIFFLYSTWL</sequence>
<reference evidence="1 2" key="1">
    <citation type="submission" date="2019-11" db="EMBL/GenBank/DDBJ databases">
        <title>Gracilibacillus salitolerans sp. nov., a moderate halophile isolated from a saline soil in northwest China.</title>
        <authorList>
            <person name="Gan L."/>
        </authorList>
    </citation>
    <scope>NUCLEOTIDE SEQUENCE [LARGE SCALE GENOMIC DNA]</scope>
    <source>
        <strain evidence="1 2">SCU50</strain>
    </source>
</reference>
<evidence type="ECO:0000313" key="2">
    <source>
        <dbReference type="Proteomes" id="UP000339690"/>
    </source>
</evidence>
<name>A0A5Q2TRM5_9BACI</name>
<protein>
    <submittedName>
        <fullName evidence="1">Uncharacterized protein</fullName>
    </submittedName>
</protein>
<dbReference type="Proteomes" id="UP000339690">
    <property type="component" value="Chromosome"/>
</dbReference>
<evidence type="ECO:0000313" key="1">
    <source>
        <dbReference type="EMBL" id="QGH36360.1"/>
    </source>
</evidence>
<dbReference type="AlphaFoldDB" id="A0A5Q2TRM5"/>
<dbReference type="EMBL" id="CP045915">
    <property type="protein sequence ID" value="QGH36360.1"/>
    <property type="molecule type" value="Genomic_DNA"/>
</dbReference>
<proteinExistence type="predicted"/>
<organism evidence="1 2">
    <name type="scientific">Gracilibacillus salitolerans</name>
    <dbReference type="NCBI Taxonomy" id="2663022"/>
    <lineage>
        <taxon>Bacteria</taxon>
        <taxon>Bacillati</taxon>
        <taxon>Bacillota</taxon>
        <taxon>Bacilli</taxon>
        <taxon>Bacillales</taxon>
        <taxon>Bacillaceae</taxon>
        <taxon>Gracilibacillus</taxon>
    </lineage>
</organism>
<gene>
    <name evidence="1" type="ORF">GI584_20940</name>
</gene>
<dbReference type="RefSeq" id="WP_153792505.1">
    <property type="nucleotide sequence ID" value="NZ_CP045915.1"/>
</dbReference>
<accession>A0A5Q2TRM5</accession>